<proteinExistence type="predicted"/>
<keyword evidence="2" id="KW-1185">Reference proteome</keyword>
<dbReference type="Proteomes" id="UP000050761">
    <property type="component" value="Unassembled WGS sequence"/>
</dbReference>
<dbReference type="EMBL" id="UZAH01026806">
    <property type="protein sequence ID" value="VDO85532.1"/>
    <property type="molecule type" value="Genomic_DNA"/>
</dbReference>
<name>A0A3P8CMU2_HELPZ</name>
<dbReference type="OrthoDB" id="5813559at2759"/>
<evidence type="ECO:0000313" key="3">
    <source>
        <dbReference type="WBParaSite" id="HPBE_0001056601-mRNA-1"/>
    </source>
</evidence>
<evidence type="ECO:0000313" key="1">
    <source>
        <dbReference type="EMBL" id="VDO85532.1"/>
    </source>
</evidence>
<sequence length="132" mass="14835">MTICTYNDRTLASEVSVEDLTIQARKVMHDVIGLTETRRHQPLQAAYDSGEELFLGTCNSRELSGPNRTSATEAMWLRISLVFVACAPKSDYGDEGVEAIYIELEEFYKKDHTFHKVVVGDFNAEDRATKVA</sequence>
<reference evidence="3" key="2">
    <citation type="submission" date="2019-09" db="UniProtKB">
        <authorList>
            <consortium name="WormBaseParasite"/>
        </authorList>
    </citation>
    <scope>IDENTIFICATION</scope>
</reference>
<evidence type="ECO:0000313" key="2">
    <source>
        <dbReference type="Proteomes" id="UP000050761"/>
    </source>
</evidence>
<dbReference type="AlphaFoldDB" id="A0A3P8CMU2"/>
<protein>
    <submittedName>
        <fullName evidence="3">Endo/exonuclease/phosphatase domain-containing protein</fullName>
    </submittedName>
</protein>
<organism evidence="1">
    <name type="scientific">Heligmosomoides polygyrus</name>
    <name type="common">Parasitic roundworm</name>
    <dbReference type="NCBI Taxonomy" id="6339"/>
    <lineage>
        <taxon>Eukaryota</taxon>
        <taxon>Metazoa</taxon>
        <taxon>Ecdysozoa</taxon>
        <taxon>Nematoda</taxon>
        <taxon>Chromadorea</taxon>
        <taxon>Rhabditida</taxon>
        <taxon>Rhabditina</taxon>
        <taxon>Rhabditomorpha</taxon>
        <taxon>Strongyloidea</taxon>
        <taxon>Heligmosomidae</taxon>
        <taxon>Heligmosomoides</taxon>
    </lineage>
</organism>
<dbReference type="WBParaSite" id="HPBE_0001056601-mRNA-1">
    <property type="protein sequence ID" value="HPBE_0001056601-mRNA-1"/>
    <property type="gene ID" value="HPBE_0001056601"/>
</dbReference>
<accession>A0A3P8CMU2</accession>
<gene>
    <name evidence="1" type="ORF">HPBE_LOCUS10567</name>
</gene>
<reference evidence="1 2" key="1">
    <citation type="submission" date="2018-11" db="EMBL/GenBank/DDBJ databases">
        <authorList>
            <consortium name="Pathogen Informatics"/>
        </authorList>
    </citation>
    <scope>NUCLEOTIDE SEQUENCE [LARGE SCALE GENOMIC DNA]</scope>
</reference>